<dbReference type="GO" id="GO:0005737">
    <property type="term" value="C:cytoplasm"/>
    <property type="evidence" value="ECO:0007669"/>
    <property type="project" value="UniProtKB-SubCell"/>
</dbReference>
<keyword evidence="12" id="KW-1185">Reference proteome</keyword>
<evidence type="ECO:0000313" key="12">
    <source>
        <dbReference type="Proteomes" id="UP000078454"/>
    </source>
</evidence>
<dbReference type="PANTHER" id="PTHR42713:SF3">
    <property type="entry name" value="TRANSCRIPTIONAL REGULATORY PROTEIN HPTR"/>
    <property type="match status" value="1"/>
</dbReference>
<dbReference type="PROSITE" id="PS00041">
    <property type="entry name" value="HTH_ARAC_FAMILY_1"/>
    <property type="match status" value="1"/>
</dbReference>
<dbReference type="GO" id="GO:0000160">
    <property type="term" value="P:phosphorelay signal transduction system"/>
    <property type="evidence" value="ECO:0007669"/>
    <property type="project" value="UniProtKB-KW"/>
</dbReference>
<dbReference type="Pfam" id="PF12833">
    <property type="entry name" value="HTH_18"/>
    <property type="match status" value="1"/>
</dbReference>
<dbReference type="GO" id="GO:0043565">
    <property type="term" value="F:sequence-specific DNA binding"/>
    <property type="evidence" value="ECO:0007669"/>
    <property type="project" value="InterPro"/>
</dbReference>
<proteinExistence type="predicted"/>
<dbReference type="Gene3D" id="3.40.50.2300">
    <property type="match status" value="1"/>
</dbReference>
<keyword evidence="5" id="KW-0805">Transcription regulation</keyword>
<evidence type="ECO:0000256" key="7">
    <source>
        <dbReference type="ARBA" id="ARBA00023163"/>
    </source>
</evidence>
<dbReference type="InterPro" id="IPR009057">
    <property type="entry name" value="Homeodomain-like_sf"/>
</dbReference>
<dbReference type="InterPro" id="IPR001789">
    <property type="entry name" value="Sig_transdc_resp-reg_receiver"/>
</dbReference>
<dbReference type="PANTHER" id="PTHR42713">
    <property type="entry name" value="HISTIDINE KINASE-RELATED"/>
    <property type="match status" value="1"/>
</dbReference>
<gene>
    <name evidence="11" type="ORF">A8708_16250</name>
</gene>
<dbReference type="SUPFAM" id="SSF46689">
    <property type="entry name" value="Homeodomain-like"/>
    <property type="match status" value="2"/>
</dbReference>
<dbReference type="Gene3D" id="1.10.10.60">
    <property type="entry name" value="Homeodomain-like"/>
    <property type="match status" value="2"/>
</dbReference>
<reference evidence="11 12" key="1">
    <citation type="submission" date="2016-05" db="EMBL/GenBank/DDBJ databases">
        <title>Paenibacillus sp. 1ZS3-15 nov., isolated from the rhizosphere soil.</title>
        <authorList>
            <person name="Zhang X.X."/>
            <person name="Zhang J."/>
        </authorList>
    </citation>
    <scope>NUCLEOTIDE SEQUENCE [LARGE SCALE GENOMIC DNA]</scope>
    <source>
        <strain evidence="11 12">1ZS3-15</strain>
    </source>
</reference>
<feature type="modified residue" description="4-aspartylphosphate" evidence="8">
    <location>
        <position position="54"/>
    </location>
</feature>
<dbReference type="InterPro" id="IPR051552">
    <property type="entry name" value="HptR"/>
</dbReference>
<protein>
    <recommendedName>
        <fullName evidence="13">DNA-binding response regulator</fullName>
    </recommendedName>
</protein>
<comment type="subcellular location">
    <subcellularLocation>
        <location evidence="1">Cytoplasm</location>
    </subcellularLocation>
</comment>
<keyword evidence="3 8" id="KW-0597">Phosphoprotein</keyword>
<dbReference type="EMBL" id="LYPB01000094">
    <property type="protein sequence ID" value="OAS13401.1"/>
    <property type="molecule type" value="Genomic_DNA"/>
</dbReference>
<feature type="domain" description="HTH araC/xylS-type" evidence="9">
    <location>
        <begin position="399"/>
        <end position="497"/>
    </location>
</feature>
<dbReference type="AlphaFoldDB" id="A0A197ZX65"/>
<dbReference type="SMART" id="SM00448">
    <property type="entry name" value="REC"/>
    <property type="match status" value="1"/>
</dbReference>
<evidence type="ECO:0008006" key="13">
    <source>
        <dbReference type="Google" id="ProtNLM"/>
    </source>
</evidence>
<dbReference type="InterPro" id="IPR018062">
    <property type="entry name" value="HTH_AraC-typ_CS"/>
</dbReference>
<evidence type="ECO:0000256" key="2">
    <source>
        <dbReference type="ARBA" id="ARBA00022490"/>
    </source>
</evidence>
<keyword evidence="6" id="KW-0238">DNA-binding</keyword>
<evidence type="ECO:0000259" key="10">
    <source>
        <dbReference type="PROSITE" id="PS50110"/>
    </source>
</evidence>
<keyword evidence="2" id="KW-0963">Cytoplasm</keyword>
<dbReference type="CDD" id="cd17536">
    <property type="entry name" value="REC_YesN-like"/>
    <property type="match status" value="1"/>
</dbReference>
<organism evidence="11 12">
    <name type="scientific">Paenibacillus oryzisoli</name>
    <dbReference type="NCBI Taxonomy" id="1850517"/>
    <lineage>
        <taxon>Bacteria</taxon>
        <taxon>Bacillati</taxon>
        <taxon>Bacillota</taxon>
        <taxon>Bacilli</taxon>
        <taxon>Bacillales</taxon>
        <taxon>Paenibacillaceae</taxon>
        <taxon>Paenibacillus</taxon>
    </lineage>
</organism>
<dbReference type="PROSITE" id="PS01124">
    <property type="entry name" value="HTH_ARAC_FAMILY_2"/>
    <property type="match status" value="1"/>
</dbReference>
<dbReference type="Pfam" id="PF00072">
    <property type="entry name" value="Response_reg"/>
    <property type="match status" value="1"/>
</dbReference>
<comment type="caution">
    <text evidence="11">The sequence shown here is derived from an EMBL/GenBank/DDBJ whole genome shotgun (WGS) entry which is preliminary data.</text>
</comment>
<evidence type="ECO:0000256" key="4">
    <source>
        <dbReference type="ARBA" id="ARBA00023012"/>
    </source>
</evidence>
<evidence type="ECO:0000313" key="11">
    <source>
        <dbReference type="EMBL" id="OAS13401.1"/>
    </source>
</evidence>
<name>A0A197ZX65_9BACL</name>
<dbReference type="SMART" id="SM00342">
    <property type="entry name" value="HTH_ARAC"/>
    <property type="match status" value="1"/>
</dbReference>
<dbReference type="RefSeq" id="WP_068671358.1">
    <property type="nucleotide sequence ID" value="NZ_LYPB01000094.1"/>
</dbReference>
<dbReference type="PRINTS" id="PR00032">
    <property type="entry name" value="HTHARAC"/>
</dbReference>
<dbReference type="OrthoDB" id="9794370at2"/>
<accession>A0A197ZX65</accession>
<dbReference type="SUPFAM" id="SSF52172">
    <property type="entry name" value="CheY-like"/>
    <property type="match status" value="1"/>
</dbReference>
<dbReference type="InterPro" id="IPR011006">
    <property type="entry name" value="CheY-like_superfamily"/>
</dbReference>
<dbReference type="PROSITE" id="PS50110">
    <property type="entry name" value="RESPONSE_REGULATORY"/>
    <property type="match status" value="1"/>
</dbReference>
<evidence type="ECO:0000256" key="8">
    <source>
        <dbReference type="PROSITE-ProRule" id="PRU00169"/>
    </source>
</evidence>
<sequence>MFQILIVDDEHIEREGIKRLIHKYNLPLAVLEAENGEEALEMLASHPIDIVLTDIKMPFMDGLTLCERARAQFPELKIIIFSAYGEFEYAQRAIHYQISSYLLKPIDVSDFQRAFQEVIALCHKDQEQEKEEMFLEILHAAQASPLLSRKLDLIGLDFSQMSVQLILIDYSSSVFDVEHDLLPERLQAVIHVPFDYVNMNESQSLVCVRWSHTVRKEEPQSLGSRLKASIADAYNATFTMVISRLIYAGDELVPEFKHMENVLDYKFFFHESTVRYTDESQGQEEIAGTIPKLMETLYWHLEVKDQFGLRQGVELFFKTIDGSGQHSAIYVKYTCTELAKKIWEMAGHTDVHAFKSIVEAIFGCKSLAELKAQIQLVLSLLDGAATDVHNPEFSKKVIKDIRKLIEDNYASDISLQWIAEKVFLTQTYVSYLFKREVGQTFVKYLTMIRMHKAEELLRETHLTIADISQQVGYMNTSYFCKTFKQYHGQSPAKFREGTG</sequence>
<evidence type="ECO:0000256" key="1">
    <source>
        <dbReference type="ARBA" id="ARBA00004496"/>
    </source>
</evidence>
<evidence type="ECO:0000256" key="3">
    <source>
        <dbReference type="ARBA" id="ARBA00022553"/>
    </source>
</evidence>
<feature type="domain" description="Response regulatory" evidence="10">
    <location>
        <begin position="3"/>
        <end position="119"/>
    </location>
</feature>
<keyword evidence="4" id="KW-0902">Two-component regulatory system</keyword>
<dbReference type="Proteomes" id="UP000078454">
    <property type="component" value="Unassembled WGS sequence"/>
</dbReference>
<evidence type="ECO:0000259" key="9">
    <source>
        <dbReference type="PROSITE" id="PS01124"/>
    </source>
</evidence>
<dbReference type="InterPro" id="IPR018060">
    <property type="entry name" value="HTH_AraC"/>
</dbReference>
<keyword evidence="7" id="KW-0804">Transcription</keyword>
<evidence type="ECO:0000256" key="5">
    <source>
        <dbReference type="ARBA" id="ARBA00023015"/>
    </source>
</evidence>
<evidence type="ECO:0000256" key="6">
    <source>
        <dbReference type="ARBA" id="ARBA00023125"/>
    </source>
</evidence>
<dbReference type="InterPro" id="IPR020449">
    <property type="entry name" value="Tscrpt_reg_AraC-type_HTH"/>
</dbReference>
<dbReference type="GO" id="GO:0003700">
    <property type="term" value="F:DNA-binding transcription factor activity"/>
    <property type="evidence" value="ECO:0007669"/>
    <property type="project" value="InterPro"/>
</dbReference>
<dbReference type="STRING" id="1850517.A8708_16250"/>